<accession>A0A0D2GMF2</accession>
<evidence type="ECO:0008006" key="4">
    <source>
        <dbReference type="Google" id="ProtNLM"/>
    </source>
</evidence>
<protein>
    <recommendedName>
        <fullName evidence="4">DUF1264-domain-containing protein</fullName>
    </recommendedName>
</protein>
<keyword evidence="3" id="KW-1185">Reference proteome</keyword>
<reference evidence="2 3" key="1">
    <citation type="submission" date="2015-01" db="EMBL/GenBank/DDBJ databases">
        <title>The Genome Sequence of Fonsecaea pedrosoi CBS 271.37.</title>
        <authorList>
            <consortium name="The Broad Institute Genomics Platform"/>
            <person name="Cuomo C."/>
            <person name="de Hoog S."/>
            <person name="Gorbushina A."/>
            <person name="Stielow B."/>
            <person name="Teixiera M."/>
            <person name="Abouelleil A."/>
            <person name="Chapman S.B."/>
            <person name="Priest M."/>
            <person name="Young S.K."/>
            <person name="Wortman J."/>
            <person name="Nusbaum C."/>
            <person name="Birren B."/>
        </authorList>
    </citation>
    <scope>NUCLEOTIDE SEQUENCE [LARGE SCALE GENOMIC DNA]</scope>
    <source>
        <strain evidence="2 3">CBS 271.37</strain>
    </source>
</reference>
<dbReference type="InterPro" id="IPR010686">
    <property type="entry name" value="OBAP-like"/>
</dbReference>
<dbReference type="AlphaFoldDB" id="A0A0D2GMF2"/>
<gene>
    <name evidence="2" type="ORF">Z517_06334</name>
</gene>
<organism evidence="2 3">
    <name type="scientific">Fonsecaea pedrosoi CBS 271.37</name>
    <dbReference type="NCBI Taxonomy" id="1442368"/>
    <lineage>
        <taxon>Eukaryota</taxon>
        <taxon>Fungi</taxon>
        <taxon>Dikarya</taxon>
        <taxon>Ascomycota</taxon>
        <taxon>Pezizomycotina</taxon>
        <taxon>Eurotiomycetes</taxon>
        <taxon>Chaetothyriomycetidae</taxon>
        <taxon>Chaetothyriales</taxon>
        <taxon>Herpotrichiellaceae</taxon>
        <taxon>Fonsecaea</taxon>
    </lineage>
</organism>
<dbReference type="RefSeq" id="XP_013283528.1">
    <property type="nucleotide sequence ID" value="XM_013428074.1"/>
</dbReference>
<name>A0A0D2GMF2_9EURO</name>
<comment type="similarity">
    <text evidence="1">Belongs to the OBAP family.</text>
</comment>
<evidence type="ECO:0000256" key="1">
    <source>
        <dbReference type="ARBA" id="ARBA00009740"/>
    </source>
</evidence>
<dbReference type="VEuPathDB" id="FungiDB:Z517_06334"/>
<dbReference type="GeneID" id="25305824"/>
<evidence type="ECO:0000313" key="3">
    <source>
        <dbReference type="Proteomes" id="UP000053029"/>
    </source>
</evidence>
<sequence>MSQSQVVGPSISGLASWALQFSPTAWFKSWLLYLGIQTHVRGTIEPEMKPLHNVCEYLHALHIYTDEARRGEVRTVSAHHFCSHVSKDLRQCLIYDSCKPGARLIGVEFMIPKSRYEALDRQEQRYWHSHEFEVKSGMLVLPYPESHRRRKDKWDALETKAMEEVVTLYGKLYHFWQVDQGDELPLGPPTLMGSLTEARQLDVDAAMRERNEDLGIDQPGKRKLREDIELPGVSENADSWWKEAQREKVGIYAA</sequence>
<dbReference type="STRING" id="1442368.A0A0D2GMF2"/>
<dbReference type="HOGENOM" id="CLU_071931_2_1_1"/>
<dbReference type="PANTHER" id="PTHR31360:SF0">
    <property type="entry name" value="OIL BODY-ASSOCIATED PROTEIN 1B"/>
    <property type="match status" value="1"/>
</dbReference>
<dbReference type="PANTHER" id="PTHR31360">
    <property type="match status" value="1"/>
</dbReference>
<dbReference type="Proteomes" id="UP000053029">
    <property type="component" value="Unassembled WGS sequence"/>
</dbReference>
<evidence type="ECO:0000313" key="2">
    <source>
        <dbReference type="EMBL" id="KIW79720.1"/>
    </source>
</evidence>
<dbReference type="Pfam" id="PF06884">
    <property type="entry name" value="DUF1264"/>
    <property type="match status" value="1"/>
</dbReference>
<proteinExistence type="inferred from homology"/>
<dbReference type="OrthoDB" id="1901244at2759"/>
<dbReference type="EMBL" id="KN846972">
    <property type="protein sequence ID" value="KIW79720.1"/>
    <property type="molecule type" value="Genomic_DNA"/>
</dbReference>